<dbReference type="AlphaFoldDB" id="A0A7T0BVR7"/>
<gene>
    <name evidence="5" type="ORF">G3M70_08195</name>
</gene>
<evidence type="ECO:0000259" key="3">
    <source>
        <dbReference type="PROSITE" id="PS50110"/>
    </source>
</evidence>
<name>A0A7T0BVR7_9BACT</name>
<feature type="domain" description="Response regulatory" evidence="3">
    <location>
        <begin position="15"/>
        <end position="133"/>
    </location>
</feature>
<dbReference type="PANTHER" id="PTHR45228:SF1">
    <property type="entry name" value="CYCLIC DI-GMP PHOSPHODIESTERASE TM_0186"/>
    <property type="match status" value="1"/>
</dbReference>
<feature type="domain" description="HD-GYP" evidence="4">
    <location>
        <begin position="160"/>
        <end position="357"/>
    </location>
</feature>
<feature type="coiled-coil region" evidence="2">
    <location>
        <begin position="132"/>
        <end position="170"/>
    </location>
</feature>
<organism evidence="5 6">
    <name type="scientific">Candidatus Nitronauta litoralis</name>
    <dbReference type="NCBI Taxonomy" id="2705533"/>
    <lineage>
        <taxon>Bacteria</taxon>
        <taxon>Pseudomonadati</taxon>
        <taxon>Nitrospinota/Tectimicrobiota group</taxon>
        <taxon>Nitrospinota</taxon>
        <taxon>Nitrospinia</taxon>
        <taxon>Nitrospinales</taxon>
        <taxon>Nitrospinaceae</taxon>
        <taxon>Candidatus Nitronauta</taxon>
    </lineage>
</organism>
<dbReference type="Gene3D" id="1.10.3210.10">
    <property type="entry name" value="Hypothetical protein af1432"/>
    <property type="match status" value="1"/>
</dbReference>
<dbReference type="SMART" id="SM00471">
    <property type="entry name" value="HDc"/>
    <property type="match status" value="1"/>
</dbReference>
<dbReference type="Pfam" id="PF13487">
    <property type="entry name" value="HD_5"/>
    <property type="match status" value="1"/>
</dbReference>
<dbReference type="CDD" id="cd00077">
    <property type="entry name" value="HDc"/>
    <property type="match status" value="1"/>
</dbReference>
<proteinExistence type="predicted"/>
<dbReference type="InterPro" id="IPR001789">
    <property type="entry name" value="Sig_transdc_resp-reg_receiver"/>
</dbReference>
<dbReference type="EMBL" id="CP048685">
    <property type="protein sequence ID" value="QPJ61856.1"/>
    <property type="molecule type" value="Genomic_DNA"/>
</dbReference>
<evidence type="ECO:0000256" key="1">
    <source>
        <dbReference type="PROSITE-ProRule" id="PRU00169"/>
    </source>
</evidence>
<dbReference type="SUPFAM" id="SSF109604">
    <property type="entry name" value="HD-domain/PDEase-like"/>
    <property type="match status" value="1"/>
</dbReference>
<keyword evidence="2" id="KW-0175">Coiled coil</keyword>
<dbReference type="CDD" id="cd17551">
    <property type="entry name" value="REC_RpfG-like"/>
    <property type="match status" value="1"/>
</dbReference>
<dbReference type="PROSITE" id="PS51832">
    <property type="entry name" value="HD_GYP"/>
    <property type="match status" value="1"/>
</dbReference>
<dbReference type="InterPro" id="IPR003607">
    <property type="entry name" value="HD/PDEase_dom"/>
</dbReference>
<feature type="modified residue" description="4-aspartylphosphate" evidence="1">
    <location>
        <position position="65"/>
    </location>
</feature>
<dbReference type="SMART" id="SM00448">
    <property type="entry name" value="REC"/>
    <property type="match status" value="1"/>
</dbReference>
<protein>
    <submittedName>
        <fullName evidence="5">Response regulator</fullName>
    </submittedName>
</protein>
<dbReference type="Gene3D" id="3.40.50.2300">
    <property type="match status" value="1"/>
</dbReference>
<evidence type="ECO:0000259" key="4">
    <source>
        <dbReference type="PROSITE" id="PS51832"/>
    </source>
</evidence>
<keyword evidence="1" id="KW-0597">Phosphoprotein</keyword>
<evidence type="ECO:0000313" key="6">
    <source>
        <dbReference type="Proteomes" id="UP000594688"/>
    </source>
</evidence>
<dbReference type="Pfam" id="PF00072">
    <property type="entry name" value="Response_reg"/>
    <property type="match status" value="1"/>
</dbReference>
<dbReference type="GO" id="GO:0000160">
    <property type="term" value="P:phosphorelay signal transduction system"/>
    <property type="evidence" value="ECO:0007669"/>
    <property type="project" value="InterPro"/>
</dbReference>
<dbReference type="Proteomes" id="UP000594688">
    <property type="component" value="Chromosome"/>
</dbReference>
<dbReference type="PANTHER" id="PTHR45228">
    <property type="entry name" value="CYCLIC DI-GMP PHOSPHODIESTERASE TM_0186-RELATED"/>
    <property type="match status" value="1"/>
</dbReference>
<reference evidence="5 6" key="1">
    <citation type="submission" date="2020-02" db="EMBL/GenBank/DDBJ databases">
        <title>Genomic and physiological characterization of two novel Nitrospinaceae genera.</title>
        <authorList>
            <person name="Mueller A.J."/>
            <person name="Jung M.-Y."/>
            <person name="Strachan C.R."/>
            <person name="Herbold C.W."/>
            <person name="Kirkegaard R.H."/>
            <person name="Daims H."/>
        </authorList>
    </citation>
    <scope>NUCLEOTIDE SEQUENCE [LARGE SCALE GENOMIC DNA]</scope>
    <source>
        <strain evidence="5">EB</strain>
    </source>
</reference>
<dbReference type="SUPFAM" id="SSF52172">
    <property type="entry name" value="CheY-like"/>
    <property type="match status" value="1"/>
</dbReference>
<evidence type="ECO:0000313" key="5">
    <source>
        <dbReference type="EMBL" id="QPJ61856.1"/>
    </source>
</evidence>
<evidence type="ECO:0000256" key="2">
    <source>
        <dbReference type="SAM" id="Coils"/>
    </source>
</evidence>
<dbReference type="InterPro" id="IPR052020">
    <property type="entry name" value="Cyclic_di-GMP/3'3'-cGAMP_PDE"/>
</dbReference>
<dbReference type="PROSITE" id="PS50110">
    <property type="entry name" value="RESPONSE_REGULATORY"/>
    <property type="match status" value="1"/>
</dbReference>
<dbReference type="InterPro" id="IPR037522">
    <property type="entry name" value="HD_GYP_dom"/>
</dbReference>
<dbReference type="InterPro" id="IPR011006">
    <property type="entry name" value="CheY-like_superfamily"/>
</dbReference>
<accession>A0A7T0BVR7</accession>
<sequence length="363" mass="41096">MFSHTKTSSKFFSAKILIVDDEIGNLKVLKRMLNKVGYQNILTAQGGQEGVDLYTKEQPDLMVLDLKMPGLNGIEVMSCLKKKSPVDSYHPILALTAQQDEETRLAALESGAKDFIAKPFDLAEILARINNMLEVRMLHNEIREQNKSLEQRVQERAQELEKTRQEVLDRLGRASEYRDNETGMHVIRIGLFTETLAREVGLPDRECELLLQASPLHDVGKIGIPDEILLKPGKLNHEEWEIMKTHCRIGAEILSGSNSDLLMKAEVIALNHHERWAGNGYPNGLSAEEIPLEARIVSICDVFDALTSKRPHRKPWSPEKAMEEIESKSGKLFDPKLVQAFKKCLPKLAEIADQYSDENEFYP</sequence>
<dbReference type="KEGG" id="nli:G3M70_08195"/>